<dbReference type="Gene3D" id="1.10.10.580">
    <property type="entry name" value="Structural maintenance of chromosome 1. Chain E"/>
    <property type="match status" value="1"/>
</dbReference>
<evidence type="ECO:0000313" key="7">
    <source>
        <dbReference type="EMBL" id="KOS16710.1"/>
    </source>
</evidence>
<evidence type="ECO:0000259" key="5">
    <source>
        <dbReference type="Pfam" id="PF04824"/>
    </source>
</evidence>
<dbReference type="PANTHER" id="PTHR12585:SF69">
    <property type="entry name" value="FI11703P"/>
    <property type="match status" value="1"/>
</dbReference>
<feature type="domain" description="Rad21/Rec8-like protein N-terminal" evidence="6">
    <location>
        <begin position="1"/>
        <end position="100"/>
    </location>
</feature>
<organism evidence="7 8">
    <name type="scientific">Escovopsis weberi</name>
    <dbReference type="NCBI Taxonomy" id="150374"/>
    <lineage>
        <taxon>Eukaryota</taxon>
        <taxon>Fungi</taxon>
        <taxon>Dikarya</taxon>
        <taxon>Ascomycota</taxon>
        <taxon>Pezizomycotina</taxon>
        <taxon>Sordariomycetes</taxon>
        <taxon>Hypocreomycetidae</taxon>
        <taxon>Hypocreales</taxon>
        <taxon>Hypocreaceae</taxon>
        <taxon>Escovopsis</taxon>
    </lineage>
</organism>
<proteinExistence type="inferred from homology"/>
<dbReference type="InterPro" id="IPR036390">
    <property type="entry name" value="WH_DNA-bd_sf"/>
</dbReference>
<sequence>MFYSETLLQKTGPLARVWLSANLERKLSKNHILQSNVTDSVEAIITPNQAPMALRLSGQLLLGVVRIYQRKTRYLLDDCNEAMIKIKMAFRSSGNNDLAANLQIPNREALLLPDRITPYDNLELPPPPDASWLLSQVDDMSSTQIGRKGRVNNMREINLQEDFDNSQFLQGATGFDEDALAPMEDLDLELDFGLDIDGAPSQSIEMGRDAPAARSIEDDMFSELDMMPRQKDGADATGEPSHLLNLDDGVRIADEEGDIAMGDDDFHFNAGDQSAVPDMTAVSSGGLERRRISESPLSDIDEQFAKEIEEEYSRYTHTDLYEPQEDADPALARRPAQRAKKQRIMLPDEEIALSSSHIKQQQFDRDNIIKPAIFLPRDPFLLALVELQKSGGFVSSVMMEGRSSAWAPELRGMLSLDALRGTNDLKRKRDGGILDLDSEHGLKSPRLELGDETTDFAFDGTGIANQSVAADGTILNIPADETAVGPLDDDDEAHREHGTAMPGFDDTTAPLIHPADSGLVSAGTKHAVHILRDLFGPEAAEDAEIRKKSAVVFQDLLPEKRTSKAEATKMFFECLVLATKDAIKVEQGPGLGDNIRVRGKRGLWGEWAEREAGGEIENQDEREHMAAAAAAATAPLAVSVEA</sequence>
<dbReference type="Pfam" id="PF04825">
    <property type="entry name" value="Rad21_Rec8_N"/>
    <property type="match status" value="1"/>
</dbReference>
<dbReference type="InterPro" id="IPR039781">
    <property type="entry name" value="Rad21/Rec8-like"/>
</dbReference>
<dbReference type="InterPro" id="IPR006909">
    <property type="entry name" value="Rad21/Rec8_C_eu"/>
</dbReference>
<dbReference type="GO" id="GO:0030892">
    <property type="term" value="C:mitotic cohesin complex"/>
    <property type="evidence" value="ECO:0007669"/>
    <property type="project" value="TreeGrafter"/>
</dbReference>
<evidence type="ECO:0000256" key="1">
    <source>
        <dbReference type="ARBA" id="ARBA00004123"/>
    </source>
</evidence>
<protein>
    <submittedName>
        <fullName evidence="7">Cohesin subunit rad21</fullName>
    </submittedName>
</protein>
<comment type="caution">
    <text evidence="7">The sequence shown here is derived from an EMBL/GenBank/DDBJ whole genome shotgun (WGS) entry which is preliminary data.</text>
</comment>
<dbReference type="InterPro" id="IPR006910">
    <property type="entry name" value="Rad21_Rec8_N"/>
</dbReference>
<keyword evidence="3" id="KW-0539">Nucleus</keyword>
<dbReference type="PANTHER" id="PTHR12585">
    <property type="entry name" value="SCC1 / RAD21 FAMILY MEMBER"/>
    <property type="match status" value="1"/>
</dbReference>
<dbReference type="InterPro" id="IPR023093">
    <property type="entry name" value="ScpA-like_C"/>
</dbReference>
<comment type="similarity">
    <text evidence="2">Belongs to the rad21 family.</text>
</comment>
<dbReference type="CDD" id="cd21788">
    <property type="entry name" value="Rad21_Rec8_M_SpRad21p-like"/>
    <property type="match status" value="1"/>
</dbReference>
<comment type="subcellular location">
    <subcellularLocation>
        <location evidence="1">Nucleus</location>
    </subcellularLocation>
</comment>
<reference evidence="7 8" key="1">
    <citation type="submission" date="2015-07" db="EMBL/GenBank/DDBJ databases">
        <title>The genome of the fungus Escovopsis weberi, a specialized disease agent of ant agriculture.</title>
        <authorList>
            <person name="de Man T.J."/>
            <person name="Stajich J.E."/>
            <person name="Kubicek C.P."/>
            <person name="Chenthamara K."/>
            <person name="Atanasova L."/>
            <person name="Druzhinina I.S."/>
            <person name="Birnbaum S."/>
            <person name="Barribeau S.M."/>
            <person name="Teiling C."/>
            <person name="Suen G."/>
            <person name="Currie C."/>
            <person name="Gerardo N.M."/>
        </authorList>
    </citation>
    <scope>NUCLEOTIDE SEQUENCE [LARGE SCALE GENOMIC DNA]</scope>
</reference>
<accession>A0A0M8MZ82</accession>
<dbReference type="SUPFAM" id="SSF46785">
    <property type="entry name" value="Winged helix' DNA-binding domain"/>
    <property type="match status" value="1"/>
</dbReference>
<dbReference type="GO" id="GO:1990414">
    <property type="term" value="P:replication-born double-strand break repair via sister chromatid exchange"/>
    <property type="evidence" value="ECO:0007669"/>
    <property type="project" value="TreeGrafter"/>
</dbReference>
<dbReference type="Proteomes" id="UP000053831">
    <property type="component" value="Unassembled WGS sequence"/>
</dbReference>
<name>A0A0M8MZ82_ESCWE</name>
<dbReference type="GO" id="GO:0003682">
    <property type="term" value="F:chromatin binding"/>
    <property type="evidence" value="ECO:0007669"/>
    <property type="project" value="TreeGrafter"/>
</dbReference>
<feature type="domain" description="Rad21/Rec8-like protein C-terminal eukaryotic" evidence="5">
    <location>
        <begin position="551"/>
        <end position="587"/>
    </location>
</feature>
<dbReference type="FunFam" id="1.10.10.580:FF:000004">
    <property type="entry name" value="Double-strand-break repair protein rad21"/>
    <property type="match status" value="1"/>
</dbReference>
<evidence type="ECO:0000256" key="3">
    <source>
        <dbReference type="ARBA" id="ARBA00023242"/>
    </source>
</evidence>
<evidence type="ECO:0000259" key="6">
    <source>
        <dbReference type="Pfam" id="PF04825"/>
    </source>
</evidence>
<dbReference type="AlphaFoldDB" id="A0A0M8MZ82"/>
<dbReference type="GO" id="GO:0007064">
    <property type="term" value="P:mitotic sister chromatid cohesion"/>
    <property type="evidence" value="ECO:0007669"/>
    <property type="project" value="TreeGrafter"/>
</dbReference>
<dbReference type="STRING" id="150374.A0A0M8MZ82"/>
<dbReference type="EMBL" id="LGSR01000029">
    <property type="protein sequence ID" value="KOS16710.1"/>
    <property type="molecule type" value="Genomic_DNA"/>
</dbReference>
<feature type="region of interest" description="Disordered" evidence="4">
    <location>
        <begin position="321"/>
        <end position="340"/>
    </location>
</feature>
<keyword evidence="8" id="KW-1185">Reference proteome</keyword>
<gene>
    <name evidence="7" type="ORF">ESCO_004844</name>
</gene>
<dbReference type="GO" id="GO:0005634">
    <property type="term" value="C:nucleus"/>
    <property type="evidence" value="ECO:0007669"/>
    <property type="project" value="UniProtKB-SubCell"/>
</dbReference>
<evidence type="ECO:0000256" key="2">
    <source>
        <dbReference type="ARBA" id="ARBA00009870"/>
    </source>
</evidence>
<dbReference type="Pfam" id="PF04824">
    <property type="entry name" value="Rad21_Rec8"/>
    <property type="match status" value="1"/>
</dbReference>
<evidence type="ECO:0000256" key="4">
    <source>
        <dbReference type="SAM" id="MobiDB-lite"/>
    </source>
</evidence>
<evidence type="ECO:0000313" key="8">
    <source>
        <dbReference type="Proteomes" id="UP000053831"/>
    </source>
</evidence>
<dbReference type="OrthoDB" id="10071381at2759"/>